<keyword evidence="2 4" id="KW-0413">Isomerase</keyword>
<feature type="binding site" evidence="4">
    <location>
        <position position="45"/>
    </location>
    <ligand>
        <name>NADP(+)</name>
        <dbReference type="ChEBI" id="CHEBI:58349"/>
    </ligand>
</feature>
<dbReference type="AlphaFoldDB" id="A0A090D1I5"/>
<feature type="binding site" evidence="4">
    <location>
        <begin position="207"/>
        <end position="210"/>
    </location>
    <ligand>
        <name>substrate</name>
    </ligand>
</feature>
<dbReference type="GO" id="GO:0008712">
    <property type="term" value="F:ADP-glyceromanno-heptose 6-epimerase activity"/>
    <property type="evidence" value="ECO:0007669"/>
    <property type="project" value="UniProtKB-UniRule"/>
</dbReference>
<dbReference type="Pfam" id="PF01370">
    <property type="entry name" value="Epimerase"/>
    <property type="match status" value="1"/>
</dbReference>
<feature type="active site" description="Proton acceptor" evidence="4">
    <location>
        <position position="148"/>
    </location>
</feature>
<evidence type="ECO:0000256" key="3">
    <source>
        <dbReference type="ARBA" id="ARBA00023277"/>
    </source>
</evidence>
<feature type="binding site" evidence="4">
    <location>
        <position position="60"/>
    </location>
    <ligand>
        <name>NADP(+)</name>
        <dbReference type="ChEBI" id="CHEBI:58349"/>
    </ligand>
</feature>
<feature type="binding site" evidence="4">
    <location>
        <position position="193"/>
    </location>
    <ligand>
        <name>substrate</name>
    </ligand>
</feature>
<dbReference type="RefSeq" id="WP_041017384.1">
    <property type="nucleotide sequence ID" value="NZ_CCEJ010000004.1"/>
</dbReference>
<reference evidence="6" key="1">
    <citation type="submission" date="2013-12" db="EMBL/GenBank/DDBJ databases">
        <authorList>
            <person name="Linke B."/>
        </authorList>
    </citation>
    <scope>NUCLEOTIDE SEQUENCE [LARGE SCALE GENOMIC DNA]</scope>
    <source>
        <strain evidence="6">CRIB-18</strain>
    </source>
</reference>
<dbReference type="NCBIfam" id="TIGR02197">
    <property type="entry name" value="heptose_epim"/>
    <property type="match status" value="1"/>
</dbReference>
<dbReference type="OrthoDB" id="142826at2"/>
<feature type="binding site" evidence="4">
    <location>
        <position position="176"/>
    </location>
    <ligand>
        <name>NADP(+)</name>
        <dbReference type="ChEBI" id="CHEBI:58349"/>
    </ligand>
</feature>
<sequence>MKIYDDQLIVVTGGAGFIGSSVIRVLNDQGLKNIIVVDELKRSDKWKNLVGKQFLDIVEKNEFFSWLVGKESEIEAFIHLGACSNTLEDNASYLLENNTKFSQKLADYALTNGQRFIYASSAATYGDGSQGFSVNEKELIKLKPLNMYGYSKHLFDLWLQNAGVLDKVAGLKYFNIFGPNEWHKGRMASVVLQMLPLAKKEGVIRLFKSSEKEKYPDGGQIRDFLYVKDAARMTVQFLENDAGGIFNIGSGKKTTWNELAESIFSALNIKGHIEYIPMPEDLIGKYQNFTLADMSRTKEALSTYEEPMSIEKSVKDYIQNYLLPCKTW</sequence>
<gene>
    <name evidence="4 6" type="primary">hldD</name>
    <name evidence="6" type="ORF">CSEC_1018</name>
</gene>
<dbReference type="Proteomes" id="UP000031552">
    <property type="component" value="Unassembled WGS sequence"/>
</dbReference>
<dbReference type="InterPro" id="IPR011912">
    <property type="entry name" value="Heptose_epim"/>
</dbReference>
<comment type="similarity">
    <text evidence="4">Belongs to the NAD(P)-dependent epimerase/dehydratase family. HldD subfamily.</text>
</comment>
<comment type="cofactor">
    <cofactor evidence="4">
        <name>NADP(+)</name>
        <dbReference type="ChEBI" id="CHEBI:58349"/>
    </cofactor>
    <text evidence="4">Binds 1 NADP(+) per subunit.</text>
</comment>
<name>A0A090D1I5_9BACT</name>
<feature type="binding site" evidence="4">
    <location>
        <position position="286"/>
    </location>
    <ligand>
        <name>substrate</name>
    </ligand>
</feature>
<dbReference type="HAMAP" id="MF_01601">
    <property type="entry name" value="Heptose_epimerase"/>
    <property type="match status" value="1"/>
</dbReference>
<dbReference type="GO" id="GO:0097171">
    <property type="term" value="P:ADP-L-glycero-beta-D-manno-heptose biosynthetic process"/>
    <property type="evidence" value="ECO:0007669"/>
    <property type="project" value="UniProtKB-UniPathway"/>
</dbReference>
<feature type="binding site" evidence="4">
    <location>
        <position position="186"/>
    </location>
    <ligand>
        <name>substrate</name>
    </ligand>
</feature>
<keyword evidence="1 4" id="KW-0521">NADP</keyword>
<feature type="active site" description="Proton acceptor" evidence="4">
    <location>
        <position position="184"/>
    </location>
</feature>
<evidence type="ECO:0000313" key="6">
    <source>
        <dbReference type="EMBL" id="CDR33845.1"/>
    </source>
</evidence>
<keyword evidence="7" id="KW-1185">Reference proteome</keyword>
<dbReference type="STRING" id="1437425.CSEC_1018"/>
<dbReference type="CDD" id="cd05248">
    <property type="entry name" value="ADP_GME_SDR_e"/>
    <property type="match status" value="1"/>
</dbReference>
<dbReference type="InterPro" id="IPR001509">
    <property type="entry name" value="Epimerase_deHydtase"/>
</dbReference>
<dbReference type="UniPathway" id="UPA00356">
    <property type="reaction ID" value="UER00440"/>
</dbReference>
<dbReference type="EC" id="5.1.3.20" evidence="4"/>
<comment type="pathway">
    <text evidence="4">Nucleotide-sugar biosynthesis; ADP-L-glycero-beta-D-manno-heptose biosynthesis; ADP-L-glycero-beta-D-manno-heptose from D-glycero-beta-D-manno-heptose 7-phosphate: step 4/4.</text>
</comment>
<evidence type="ECO:0000256" key="2">
    <source>
        <dbReference type="ARBA" id="ARBA00023235"/>
    </source>
</evidence>
<dbReference type="Gene3D" id="3.90.25.10">
    <property type="entry name" value="UDP-galactose 4-epimerase, domain 1"/>
    <property type="match status" value="1"/>
</dbReference>
<dbReference type="PANTHER" id="PTHR43103:SF3">
    <property type="entry name" value="ADP-L-GLYCERO-D-MANNO-HEPTOSE-6-EPIMERASE"/>
    <property type="match status" value="1"/>
</dbReference>
<dbReference type="EMBL" id="CCEJ010000004">
    <property type="protein sequence ID" value="CDR33845.1"/>
    <property type="molecule type" value="Genomic_DNA"/>
</dbReference>
<dbReference type="eggNOG" id="COG0451">
    <property type="taxonomic scope" value="Bacteria"/>
</dbReference>
<dbReference type="SUPFAM" id="SSF51735">
    <property type="entry name" value="NAD(P)-binding Rossmann-fold domains"/>
    <property type="match status" value="1"/>
</dbReference>
<feature type="binding site" evidence="4">
    <location>
        <begin position="80"/>
        <end position="84"/>
    </location>
    <ligand>
        <name>NADP(+)</name>
        <dbReference type="ChEBI" id="CHEBI:58349"/>
    </ligand>
</feature>
<feature type="binding site" evidence="4">
    <location>
        <begin position="38"/>
        <end position="39"/>
    </location>
    <ligand>
        <name>NADP(+)</name>
        <dbReference type="ChEBI" id="CHEBI:58349"/>
    </ligand>
</feature>
<dbReference type="InterPro" id="IPR036291">
    <property type="entry name" value="NAD(P)-bd_dom_sf"/>
</dbReference>
<comment type="caution">
    <text evidence="6">The sequence shown here is derived from an EMBL/GenBank/DDBJ whole genome shotgun (WGS) entry which is preliminary data.</text>
</comment>
<feature type="binding site" evidence="4">
    <location>
        <position position="97"/>
    </location>
    <ligand>
        <name>NADP(+)</name>
        <dbReference type="ChEBI" id="CHEBI:58349"/>
    </ligand>
</feature>
<reference evidence="6" key="2">
    <citation type="submission" date="2014-09" db="EMBL/GenBank/DDBJ databases">
        <title>Criblamydia sequanensis harbors a mega-plasmid encoding arsenite resistance.</title>
        <authorList>
            <person name="Bertelli C."/>
            <person name="Goesmann A."/>
            <person name="Greub G."/>
        </authorList>
    </citation>
    <scope>NUCLEOTIDE SEQUENCE [LARGE SCALE GENOMIC DNA]</scope>
    <source>
        <strain evidence="6">CRIB-18</strain>
    </source>
</reference>
<feature type="binding site" evidence="4">
    <location>
        <position position="222"/>
    </location>
    <ligand>
        <name>substrate</name>
    </ligand>
</feature>
<protein>
    <recommendedName>
        <fullName evidence="4">ADP-L-glycero-D-manno-heptose-6-epimerase</fullName>
        <ecNumber evidence="4">5.1.3.20</ecNumber>
    </recommendedName>
    <alternativeName>
        <fullName evidence="4">ADP-L-glycero-beta-D-manno-heptose-6-epimerase</fullName>
        <shortName evidence="4">ADP-glyceromanno-heptose 6-epimerase</shortName>
        <shortName evidence="4">ADP-hep 6-epimerase</shortName>
        <shortName evidence="4">AGME</shortName>
    </alternativeName>
</protein>
<comment type="subunit">
    <text evidence="4">Homopentamer.</text>
</comment>
<feature type="binding site" evidence="4">
    <location>
        <position position="175"/>
    </location>
    <ligand>
        <name>substrate</name>
    </ligand>
</feature>
<dbReference type="GO" id="GO:0050661">
    <property type="term" value="F:NADP binding"/>
    <property type="evidence" value="ECO:0007669"/>
    <property type="project" value="InterPro"/>
</dbReference>
<dbReference type="GO" id="GO:0005975">
    <property type="term" value="P:carbohydrate metabolic process"/>
    <property type="evidence" value="ECO:0007669"/>
    <property type="project" value="UniProtKB-UniRule"/>
</dbReference>
<organism evidence="6 7">
    <name type="scientific">Candidatus Criblamydia sequanensis CRIB-18</name>
    <dbReference type="NCBI Taxonomy" id="1437425"/>
    <lineage>
        <taxon>Bacteria</taxon>
        <taxon>Pseudomonadati</taxon>
        <taxon>Chlamydiota</taxon>
        <taxon>Chlamydiia</taxon>
        <taxon>Parachlamydiales</taxon>
        <taxon>Candidatus Criblamydiaceae</taxon>
        <taxon>Candidatus Criblamydia</taxon>
    </lineage>
</organism>
<accession>A0A090D1I5</accession>
<proteinExistence type="inferred from homology"/>
<comment type="function">
    <text evidence="4">Catalyzes the interconversion between ADP-D-glycero-beta-D-manno-heptose and ADP-L-glycero-beta-D-manno-heptose via an epimerization at carbon 6 of the heptose.</text>
</comment>
<evidence type="ECO:0000259" key="5">
    <source>
        <dbReference type="Pfam" id="PF01370"/>
    </source>
</evidence>
<dbReference type="PANTHER" id="PTHR43103">
    <property type="entry name" value="NUCLEOSIDE-DIPHOSPHATE-SUGAR EPIMERASE"/>
    <property type="match status" value="1"/>
</dbReference>
<evidence type="ECO:0000256" key="4">
    <source>
        <dbReference type="HAMAP-Rule" id="MF_01601"/>
    </source>
</evidence>
<feature type="binding site" evidence="4">
    <location>
        <position position="184"/>
    </location>
    <ligand>
        <name>NADP(+)</name>
        <dbReference type="ChEBI" id="CHEBI:58349"/>
    </ligand>
</feature>
<evidence type="ECO:0000313" key="7">
    <source>
        <dbReference type="Proteomes" id="UP000031552"/>
    </source>
</evidence>
<keyword evidence="3 4" id="KW-0119">Carbohydrate metabolism</keyword>
<feature type="binding site" evidence="4">
    <location>
        <begin position="17"/>
        <end position="18"/>
    </location>
    <ligand>
        <name>NADP(+)</name>
        <dbReference type="ChEBI" id="CHEBI:58349"/>
    </ligand>
</feature>
<dbReference type="Gene3D" id="3.40.50.720">
    <property type="entry name" value="NAD(P)-binding Rossmann-like Domain"/>
    <property type="match status" value="1"/>
</dbReference>
<feature type="domain" description="NAD-dependent epimerase/dehydratase" evidence="5">
    <location>
        <begin position="9"/>
        <end position="249"/>
    </location>
</feature>
<feature type="binding site" evidence="4">
    <location>
        <position position="152"/>
    </location>
    <ligand>
        <name>NADP(+)</name>
        <dbReference type="ChEBI" id="CHEBI:58349"/>
    </ligand>
</feature>
<evidence type="ECO:0000256" key="1">
    <source>
        <dbReference type="ARBA" id="ARBA00022857"/>
    </source>
</evidence>
<comment type="domain">
    <text evidence="4">Contains a large N-terminal NADP-binding domain, and a smaller C-terminal substrate-binding domain.</text>
</comment>
<comment type="catalytic activity">
    <reaction evidence="4">
        <text>ADP-D-glycero-beta-D-manno-heptose = ADP-L-glycero-beta-D-manno-heptose</text>
        <dbReference type="Rhea" id="RHEA:17577"/>
        <dbReference type="ChEBI" id="CHEBI:59967"/>
        <dbReference type="ChEBI" id="CHEBI:61506"/>
        <dbReference type="EC" id="5.1.3.20"/>
    </reaction>
</comment>